<gene>
    <name evidence="2" type="ORF">SAMN05192530_104342</name>
</gene>
<keyword evidence="3" id="KW-1185">Reference proteome</keyword>
<dbReference type="STRING" id="1166073.SAMN05192530_104342"/>
<dbReference type="Pfam" id="PF00583">
    <property type="entry name" value="Acetyltransf_1"/>
    <property type="match status" value="1"/>
</dbReference>
<accession>A0A1H0HXV8</accession>
<proteinExistence type="predicted"/>
<organism evidence="2 3">
    <name type="scientific">Aureimonas jatrophae</name>
    <dbReference type="NCBI Taxonomy" id="1166073"/>
    <lineage>
        <taxon>Bacteria</taxon>
        <taxon>Pseudomonadati</taxon>
        <taxon>Pseudomonadota</taxon>
        <taxon>Alphaproteobacteria</taxon>
        <taxon>Hyphomicrobiales</taxon>
        <taxon>Aurantimonadaceae</taxon>
        <taxon>Aureimonas</taxon>
    </lineage>
</organism>
<dbReference type="SUPFAM" id="SSF55729">
    <property type="entry name" value="Acyl-CoA N-acyltransferases (Nat)"/>
    <property type="match status" value="1"/>
</dbReference>
<dbReference type="EMBL" id="FNIT01000004">
    <property type="protein sequence ID" value="SDO24022.1"/>
    <property type="molecule type" value="Genomic_DNA"/>
</dbReference>
<evidence type="ECO:0000313" key="3">
    <source>
        <dbReference type="Proteomes" id="UP000198793"/>
    </source>
</evidence>
<dbReference type="Gene3D" id="3.40.630.30">
    <property type="match status" value="1"/>
</dbReference>
<feature type="domain" description="N-acetyltransferase" evidence="1">
    <location>
        <begin position="20"/>
        <end position="169"/>
    </location>
</feature>
<dbReference type="GO" id="GO:0016747">
    <property type="term" value="F:acyltransferase activity, transferring groups other than amino-acyl groups"/>
    <property type="evidence" value="ECO:0007669"/>
    <property type="project" value="InterPro"/>
</dbReference>
<sequence length="174" mass="18844">MNGRTDLGSPGAAVPDGSSSAAFPFLRCDMTLTITTPQTPTEADEQAILAVLVAHNTKMAGPSGYRPVAVLLTDEAGATVGGLWGRISYDWMFVEYLALPGEHRSQGLGTKLMDEAEGIARSAGCVGVWLDTYEFQALGFYRKRGFEVFGTIEDHPVGQRRYFLQKRLIPNEGA</sequence>
<evidence type="ECO:0000259" key="1">
    <source>
        <dbReference type="PROSITE" id="PS51186"/>
    </source>
</evidence>
<reference evidence="2 3" key="1">
    <citation type="submission" date="2016-10" db="EMBL/GenBank/DDBJ databases">
        <authorList>
            <person name="de Groot N.N."/>
        </authorList>
    </citation>
    <scope>NUCLEOTIDE SEQUENCE [LARGE SCALE GENOMIC DNA]</scope>
    <source>
        <strain evidence="3">L7-484,KACC 16230,DSM 25025</strain>
    </source>
</reference>
<keyword evidence="2" id="KW-0808">Transferase</keyword>
<dbReference type="RefSeq" id="WP_244519585.1">
    <property type="nucleotide sequence ID" value="NZ_FNIT01000004.1"/>
</dbReference>
<dbReference type="InterPro" id="IPR000182">
    <property type="entry name" value="GNAT_dom"/>
</dbReference>
<dbReference type="InterPro" id="IPR016181">
    <property type="entry name" value="Acyl_CoA_acyltransferase"/>
</dbReference>
<evidence type="ECO:0000313" key="2">
    <source>
        <dbReference type="EMBL" id="SDO24022.1"/>
    </source>
</evidence>
<name>A0A1H0HXV8_9HYPH</name>
<dbReference type="PROSITE" id="PS51186">
    <property type="entry name" value="GNAT"/>
    <property type="match status" value="1"/>
</dbReference>
<dbReference type="Proteomes" id="UP000198793">
    <property type="component" value="Unassembled WGS sequence"/>
</dbReference>
<dbReference type="AlphaFoldDB" id="A0A1H0HXV8"/>
<dbReference type="CDD" id="cd04301">
    <property type="entry name" value="NAT_SF"/>
    <property type="match status" value="1"/>
</dbReference>
<protein>
    <submittedName>
        <fullName evidence="2">Acetyltransferase (GNAT) family protein</fullName>
    </submittedName>
</protein>